<organism evidence="7 8">
    <name type="scientific">Heliocybe sulcata</name>
    <dbReference type="NCBI Taxonomy" id="5364"/>
    <lineage>
        <taxon>Eukaryota</taxon>
        <taxon>Fungi</taxon>
        <taxon>Dikarya</taxon>
        <taxon>Basidiomycota</taxon>
        <taxon>Agaricomycotina</taxon>
        <taxon>Agaricomycetes</taxon>
        <taxon>Gloeophyllales</taxon>
        <taxon>Gloeophyllaceae</taxon>
        <taxon>Heliocybe</taxon>
    </lineage>
</organism>
<gene>
    <name evidence="7" type="ORF">OE88DRAFT_1640792</name>
</gene>
<protein>
    <recommendedName>
        <fullName evidence="4">Large ribosomal subunit protein uL4m</fullName>
    </recommendedName>
</protein>
<dbReference type="GO" id="GO:1990904">
    <property type="term" value="C:ribonucleoprotein complex"/>
    <property type="evidence" value="ECO:0007669"/>
    <property type="project" value="UniProtKB-KW"/>
</dbReference>
<dbReference type="GO" id="GO:0003735">
    <property type="term" value="F:structural constituent of ribosome"/>
    <property type="evidence" value="ECO:0007669"/>
    <property type="project" value="InterPro"/>
</dbReference>
<keyword evidence="6" id="KW-0732">Signal</keyword>
<keyword evidence="8" id="KW-1185">Reference proteome</keyword>
<reference evidence="7 8" key="1">
    <citation type="journal article" date="2019" name="Nat. Ecol. Evol.">
        <title>Megaphylogeny resolves global patterns of mushroom evolution.</title>
        <authorList>
            <person name="Varga T."/>
            <person name="Krizsan K."/>
            <person name="Foldi C."/>
            <person name="Dima B."/>
            <person name="Sanchez-Garcia M."/>
            <person name="Sanchez-Ramirez S."/>
            <person name="Szollosi G.J."/>
            <person name="Szarkandi J.G."/>
            <person name="Papp V."/>
            <person name="Albert L."/>
            <person name="Andreopoulos W."/>
            <person name="Angelini C."/>
            <person name="Antonin V."/>
            <person name="Barry K.W."/>
            <person name="Bougher N.L."/>
            <person name="Buchanan P."/>
            <person name="Buyck B."/>
            <person name="Bense V."/>
            <person name="Catcheside P."/>
            <person name="Chovatia M."/>
            <person name="Cooper J."/>
            <person name="Damon W."/>
            <person name="Desjardin D."/>
            <person name="Finy P."/>
            <person name="Geml J."/>
            <person name="Haridas S."/>
            <person name="Hughes K."/>
            <person name="Justo A."/>
            <person name="Karasinski D."/>
            <person name="Kautmanova I."/>
            <person name="Kiss B."/>
            <person name="Kocsube S."/>
            <person name="Kotiranta H."/>
            <person name="LaButti K.M."/>
            <person name="Lechner B.E."/>
            <person name="Liimatainen K."/>
            <person name="Lipzen A."/>
            <person name="Lukacs Z."/>
            <person name="Mihaltcheva S."/>
            <person name="Morgado L.N."/>
            <person name="Niskanen T."/>
            <person name="Noordeloos M.E."/>
            <person name="Ohm R.A."/>
            <person name="Ortiz-Santana B."/>
            <person name="Ovrebo C."/>
            <person name="Racz N."/>
            <person name="Riley R."/>
            <person name="Savchenko A."/>
            <person name="Shiryaev A."/>
            <person name="Soop K."/>
            <person name="Spirin V."/>
            <person name="Szebenyi C."/>
            <person name="Tomsovsky M."/>
            <person name="Tulloss R.E."/>
            <person name="Uehling J."/>
            <person name="Grigoriev I.V."/>
            <person name="Vagvolgyi C."/>
            <person name="Papp T."/>
            <person name="Martin F.M."/>
            <person name="Miettinen O."/>
            <person name="Hibbett D.S."/>
            <person name="Nagy L.G."/>
        </authorList>
    </citation>
    <scope>NUCLEOTIDE SEQUENCE [LARGE SCALE GENOMIC DNA]</scope>
    <source>
        <strain evidence="7 8">OMC1185</strain>
    </source>
</reference>
<dbReference type="Gene3D" id="3.40.1370.10">
    <property type="match status" value="1"/>
</dbReference>
<evidence type="ECO:0000313" key="7">
    <source>
        <dbReference type="EMBL" id="TFK56993.1"/>
    </source>
</evidence>
<keyword evidence="2 7" id="KW-0689">Ribosomal protein</keyword>
<dbReference type="EMBL" id="ML213503">
    <property type="protein sequence ID" value="TFK56993.1"/>
    <property type="molecule type" value="Genomic_DNA"/>
</dbReference>
<dbReference type="PANTHER" id="PTHR10746:SF6">
    <property type="entry name" value="LARGE RIBOSOMAL SUBUNIT PROTEIN UL4M"/>
    <property type="match status" value="1"/>
</dbReference>
<name>A0A5C3NHX2_9AGAM</name>
<dbReference type="Proteomes" id="UP000305948">
    <property type="component" value="Unassembled WGS sequence"/>
</dbReference>
<dbReference type="GO" id="GO:0006412">
    <property type="term" value="P:translation"/>
    <property type="evidence" value="ECO:0007669"/>
    <property type="project" value="InterPro"/>
</dbReference>
<sequence length="303" mass="33235">MLSVLRRALAEVSLLLGIPLPGCLTPFAQTSQLQRRQLATAAVEPASQISTPAIIPYNKSIDLDPDANMPVQAVSVVQPVYLALSSLLPPTSRRGSTEDQIAVLDPSVFRTPIRRDILHLCVVHHLDSLRQGTASTKTRAEVRGSGKKIRPQKGSGRARMGDGQSPILRGGGIAFGPKPRDFSTKLPRKVILMGFRVGLSAKVKERSLGIVESLDWPGTKTRELEARIKELGWMKTLFITGQEKVPVGLERSVRNMEKLDAITAADVKVYDLVRWPRLVLDIAAADYFERTLSRKVPLAPDVI</sequence>
<dbReference type="HAMAP" id="MF_01328_B">
    <property type="entry name" value="Ribosomal_uL4_B"/>
    <property type="match status" value="1"/>
</dbReference>
<accession>A0A5C3NHX2</accession>
<feature type="chain" id="PRO_5022766052" description="Large ribosomal subunit protein uL4m" evidence="6">
    <location>
        <begin position="31"/>
        <end position="303"/>
    </location>
</feature>
<dbReference type="STRING" id="5364.A0A5C3NHX2"/>
<dbReference type="AlphaFoldDB" id="A0A5C3NHX2"/>
<keyword evidence="3" id="KW-0687">Ribonucleoprotein</keyword>
<evidence type="ECO:0000313" key="8">
    <source>
        <dbReference type="Proteomes" id="UP000305948"/>
    </source>
</evidence>
<dbReference type="InterPro" id="IPR002136">
    <property type="entry name" value="Ribosomal_uL4"/>
</dbReference>
<dbReference type="InterPro" id="IPR013005">
    <property type="entry name" value="Ribosomal_uL4-like"/>
</dbReference>
<proteinExistence type="inferred from homology"/>
<evidence type="ECO:0000256" key="1">
    <source>
        <dbReference type="ARBA" id="ARBA00010528"/>
    </source>
</evidence>
<evidence type="ECO:0000256" key="3">
    <source>
        <dbReference type="ARBA" id="ARBA00023274"/>
    </source>
</evidence>
<dbReference type="PANTHER" id="PTHR10746">
    <property type="entry name" value="50S RIBOSOMAL PROTEIN L4"/>
    <property type="match status" value="1"/>
</dbReference>
<dbReference type="NCBIfam" id="TIGR03953">
    <property type="entry name" value="rplD_bact"/>
    <property type="match status" value="1"/>
</dbReference>
<dbReference type="Pfam" id="PF00573">
    <property type="entry name" value="Ribosomal_L4"/>
    <property type="match status" value="1"/>
</dbReference>
<evidence type="ECO:0000256" key="5">
    <source>
        <dbReference type="SAM" id="MobiDB-lite"/>
    </source>
</evidence>
<evidence type="ECO:0000256" key="4">
    <source>
        <dbReference type="ARBA" id="ARBA00040565"/>
    </source>
</evidence>
<dbReference type="SUPFAM" id="SSF52166">
    <property type="entry name" value="Ribosomal protein L4"/>
    <property type="match status" value="1"/>
</dbReference>
<evidence type="ECO:0000256" key="2">
    <source>
        <dbReference type="ARBA" id="ARBA00022980"/>
    </source>
</evidence>
<dbReference type="OrthoDB" id="275876at2759"/>
<feature type="signal peptide" evidence="6">
    <location>
        <begin position="1"/>
        <end position="30"/>
    </location>
</feature>
<feature type="region of interest" description="Disordered" evidence="5">
    <location>
        <begin position="134"/>
        <end position="163"/>
    </location>
</feature>
<evidence type="ECO:0000256" key="6">
    <source>
        <dbReference type="SAM" id="SignalP"/>
    </source>
</evidence>
<comment type="similarity">
    <text evidence="1">Belongs to the universal ribosomal protein uL4 family.</text>
</comment>
<dbReference type="InterPro" id="IPR023574">
    <property type="entry name" value="Ribosomal_uL4_dom_sf"/>
</dbReference>
<dbReference type="GO" id="GO:0005840">
    <property type="term" value="C:ribosome"/>
    <property type="evidence" value="ECO:0007669"/>
    <property type="project" value="UniProtKB-KW"/>
</dbReference>